<keyword evidence="14" id="KW-1185">Reference proteome</keyword>
<evidence type="ECO:0000256" key="1">
    <source>
        <dbReference type="ARBA" id="ARBA00001946"/>
    </source>
</evidence>
<dbReference type="Gene3D" id="2.60.200.40">
    <property type="match status" value="1"/>
</dbReference>
<dbReference type="InterPro" id="IPR005218">
    <property type="entry name" value="Diacylglycerol/lipid_kinase"/>
</dbReference>
<evidence type="ECO:0000313" key="13">
    <source>
        <dbReference type="EMBL" id="MEM0576467.1"/>
    </source>
</evidence>
<dbReference type="Pfam" id="PF00781">
    <property type="entry name" value="DAGK_cat"/>
    <property type="match status" value="1"/>
</dbReference>
<dbReference type="RefSeq" id="WP_342691476.1">
    <property type="nucleotide sequence ID" value="NZ_JBCGDP010000006.1"/>
</dbReference>
<accession>A0ABU9NRR2</accession>
<dbReference type="PANTHER" id="PTHR12358:SF106">
    <property type="entry name" value="LIPID KINASE YEGS"/>
    <property type="match status" value="1"/>
</dbReference>
<reference evidence="13 14" key="1">
    <citation type="submission" date="2024-03" db="EMBL/GenBank/DDBJ databases">
        <title>Two novel species of the genus Flavobacterium exhibiting potentially degradation of complex polysaccharides.</title>
        <authorList>
            <person name="Lian X."/>
        </authorList>
    </citation>
    <scope>NUCLEOTIDE SEQUENCE [LARGE SCALE GENOMIC DNA]</scope>
    <source>
        <strain evidence="13 14">N6</strain>
    </source>
</reference>
<evidence type="ECO:0000256" key="9">
    <source>
        <dbReference type="ARBA" id="ARBA00023098"/>
    </source>
</evidence>
<dbReference type="InterPro" id="IPR001206">
    <property type="entry name" value="Diacylglycerol_kinase_cat_dom"/>
</dbReference>
<dbReference type="PANTHER" id="PTHR12358">
    <property type="entry name" value="SPHINGOSINE KINASE"/>
    <property type="match status" value="1"/>
</dbReference>
<keyword evidence="11" id="KW-1208">Phospholipid metabolism</keyword>
<evidence type="ECO:0000256" key="10">
    <source>
        <dbReference type="ARBA" id="ARBA00023209"/>
    </source>
</evidence>
<evidence type="ECO:0000256" key="8">
    <source>
        <dbReference type="ARBA" id="ARBA00022842"/>
    </source>
</evidence>
<keyword evidence="9" id="KW-0443">Lipid metabolism</keyword>
<keyword evidence="5" id="KW-0547">Nucleotide-binding</keyword>
<keyword evidence="2" id="KW-0444">Lipid biosynthesis</keyword>
<evidence type="ECO:0000256" key="3">
    <source>
        <dbReference type="ARBA" id="ARBA00022679"/>
    </source>
</evidence>
<gene>
    <name evidence="13" type="ORF">WFZ86_08145</name>
</gene>
<dbReference type="Pfam" id="PF19279">
    <property type="entry name" value="YegS_C"/>
    <property type="match status" value="1"/>
</dbReference>
<dbReference type="NCBIfam" id="TIGR00147">
    <property type="entry name" value="YegS/Rv2252/BmrU family lipid kinase"/>
    <property type="match status" value="1"/>
</dbReference>
<keyword evidence="4" id="KW-0479">Metal-binding</keyword>
<evidence type="ECO:0000256" key="4">
    <source>
        <dbReference type="ARBA" id="ARBA00022723"/>
    </source>
</evidence>
<keyword evidence="8" id="KW-0460">Magnesium</keyword>
<evidence type="ECO:0000256" key="7">
    <source>
        <dbReference type="ARBA" id="ARBA00022840"/>
    </source>
</evidence>
<protein>
    <submittedName>
        <fullName evidence="13">Diacylglycerol kinase family protein</fullName>
    </submittedName>
</protein>
<dbReference type="Proteomes" id="UP001468798">
    <property type="component" value="Unassembled WGS sequence"/>
</dbReference>
<keyword evidence="6 13" id="KW-0418">Kinase</keyword>
<dbReference type="InterPro" id="IPR050187">
    <property type="entry name" value="Lipid_Phosphate_FormReg"/>
</dbReference>
<evidence type="ECO:0000256" key="2">
    <source>
        <dbReference type="ARBA" id="ARBA00022516"/>
    </source>
</evidence>
<dbReference type="EMBL" id="JBCGDP010000006">
    <property type="protein sequence ID" value="MEM0576467.1"/>
    <property type="molecule type" value="Genomic_DNA"/>
</dbReference>
<name>A0ABU9NRR2_9FLAO</name>
<sequence length="292" mass="32721">MRYIHFIINPISGKGKHNINKTELEKHFPKESFKIEVDYSNYKKHAITLTKKAIENNPNCIVACGGDGTINEVASCLINTKIKLGIIPVGSGNGLASNLSIPKSLDKATEIIRKDNTKFIDVGKVNEQYFFSNVGVGIDALIIKKYESYTKRTLMSYVRASIASSIQFTPMQTILSFNNQIINTKTLIVFISNSNEMGYGMSLTPKASLDDGKLDLVLVPQLHFLEKITLAMSVIFNKIEKFKIAQHKLLEKISIEMPDKIFLDIQIDGEFHNFKTNTIEISMIKSGLEIIV</sequence>
<dbReference type="Gene3D" id="3.40.50.10330">
    <property type="entry name" value="Probable inorganic polyphosphate/atp-NAD kinase, domain 1"/>
    <property type="match status" value="1"/>
</dbReference>
<feature type="domain" description="DAGKc" evidence="12">
    <location>
        <begin position="1"/>
        <end position="129"/>
    </location>
</feature>
<keyword evidence="7" id="KW-0067">ATP-binding</keyword>
<dbReference type="InterPro" id="IPR016064">
    <property type="entry name" value="NAD/diacylglycerol_kinase_sf"/>
</dbReference>
<keyword evidence="10" id="KW-0594">Phospholipid biosynthesis</keyword>
<organism evidence="13 14">
    <name type="scientific">Flavobacterium polysaccharolyticum</name>
    <dbReference type="NCBI Taxonomy" id="3133148"/>
    <lineage>
        <taxon>Bacteria</taxon>
        <taxon>Pseudomonadati</taxon>
        <taxon>Bacteroidota</taxon>
        <taxon>Flavobacteriia</taxon>
        <taxon>Flavobacteriales</taxon>
        <taxon>Flavobacteriaceae</taxon>
        <taxon>Flavobacterium</taxon>
    </lineage>
</organism>
<comment type="cofactor">
    <cofactor evidence="1">
        <name>Mg(2+)</name>
        <dbReference type="ChEBI" id="CHEBI:18420"/>
    </cofactor>
</comment>
<dbReference type="SMART" id="SM00046">
    <property type="entry name" value="DAGKc"/>
    <property type="match status" value="1"/>
</dbReference>
<evidence type="ECO:0000256" key="5">
    <source>
        <dbReference type="ARBA" id="ARBA00022741"/>
    </source>
</evidence>
<dbReference type="PROSITE" id="PS50146">
    <property type="entry name" value="DAGK"/>
    <property type="match status" value="1"/>
</dbReference>
<dbReference type="SUPFAM" id="SSF111331">
    <property type="entry name" value="NAD kinase/diacylglycerol kinase-like"/>
    <property type="match status" value="1"/>
</dbReference>
<dbReference type="InterPro" id="IPR017438">
    <property type="entry name" value="ATP-NAD_kinase_N"/>
</dbReference>
<evidence type="ECO:0000256" key="6">
    <source>
        <dbReference type="ARBA" id="ARBA00022777"/>
    </source>
</evidence>
<keyword evidence="3" id="KW-0808">Transferase</keyword>
<evidence type="ECO:0000313" key="14">
    <source>
        <dbReference type="Proteomes" id="UP001468798"/>
    </source>
</evidence>
<proteinExistence type="predicted"/>
<evidence type="ECO:0000259" key="12">
    <source>
        <dbReference type="PROSITE" id="PS50146"/>
    </source>
</evidence>
<comment type="caution">
    <text evidence="13">The sequence shown here is derived from an EMBL/GenBank/DDBJ whole genome shotgun (WGS) entry which is preliminary data.</text>
</comment>
<dbReference type="InterPro" id="IPR045540">
    <property type="entry name" value="YegS/DAGK_C"/>
</dbReference>
<dbReference type="GO" id="GO:0016301">
    <property type="term" value="F:kinase activity"/>
    <property type="evidence" value="ECO:0007669"/>
    <property type="project" value="UniProtKB-KW"/>
</dbReference>
<evidence type="ECO:0000256" key="11">
    <source>
        <dbReference type="ARBA" id="ARBA00023264"/>
    </source>
</evidence>